<dbReference type="PANTHER" id="PTHR14741:SF32">
    <property type="entry name" value="TRIMETHYLGUANOSINE SYNTHASE"/>
    <property type="match status" value="1"/>
</dbReference>
<evidence type="ECO:0000313" key="9">
    <source>
        <dbReference type="Proteomes" id="UP000014071"/>
    </source>
</evidence>
<organism evidence="8 9">
    <name type="scientific">Pseudozyma hubeiensis (strain SY62)</name>
    <name type="common">Yeast</name>
    <dbReference type="NCBI Taxonomy" id="1305764"/>
    <lineage>
        <taxon>Eukaryota</taxon>
        <taxon>Fungi</taxon>
        <taxon>Dikarya</taxon>
        <taxon>Basidiomycota</taxon>
        <taxon>Ustilaginomycotina</taxon>
        <taxon>Ustilaginomycetes</taxon>
        <taxon>Ustilaginales</taxon>
        <taxon>Ustilaginaceae</taxon>
        <taxon>Pseudozyma</taxon>
    </lineage>
</organism>
<comment type="catalytic activity">
    <reaction evidence="6">
        <text>a 5'-end (N(7)-methyl 5'-triphosphoguanosine)-ribonucleoside in snRNA + S-adenosyl-L-methionine = a 5'-end (N(2),N(7)-dimethyl 5'-triphosphoguanosine)-ribonucleoside in snRNA + S-adenosyl-L-homocysteine + H(+)</text>
        <dbReference type="Rhea" id="RHEA:78471"/>
        <dbReference type="Rhea" id="RHEA-COMP:19085"/>
        <dbReference type="Rhea" id="RHEA-COMP:19087"/>
        <dbReference type="ChEBI" id="CHEBI:15378"/>
        <dbReference type="ChEBI" id="CHEBI:57856"/>
        <dbReference type="ChEBI" id="CHEBI:59789"/>
        <dbReference type="ChEBI" id="CHEBI:156461"/>
        <dbReference type="ChEBI" id="CHEBI:172880"/>
    </reaction>
    <physiologicalReaction direction="left-to-right" evidence="6">
        <dbReference type="Rhea" id="RHEA:78472"/>
    </physiologicalReaction>
</comment>
<dbReference type="FunFam" id="3.40.50.150:FF:000432">
    <property type="entry name" value="Unplaced genomic scaffold supercont2.10, whole genome shotgun sequence"/>
    <property type="match status" value="1"/>
</dbReference>
<sequence length="335" mass="37057">MPKKRKRTSLGAYVQHLSPATSTTTTTTNLNLSAYHPDLDLSFFPTSSQSLYHSLLPHALVHPSTFPASHLKYWRHRHSLLSLYSSGCLLDEQSWYSITPESVAFRIAKRCSTDRTVVDLFAGAGGNAIQFAFTCAKVIAVELDEVKLKLARWNAMVYGVEDRIVFVQGDSLGLLKAMVQRREKGGGGDEVVWKGLTASQLDDVQAVFLSPPWGGVDYAAQPTTPSLEQSNYHLSSIQPIDGLSLFAQVTQAFHTNNIAFYLPRNTSLSELSHLTTLLDPARSSSSSSSTSSNTKMDVKIEYQYVNNGKKLSSLTAYYGDLASDWDDDTDDWRKT</sequence>
<dbReference type="CDD" id="cd02440">
    <property type="entry name" value="AdoMet_MTases"/>
    <property type="match status" value="1"/>
</dbReference>
<accession>R9PLQ3</accession>
<dbReference type="InterPro" id="IPR029063">
    <property type="entry name" value="SAM-dependent_MTases_sf"/>
</dbReference>
<comment type="catalytic activity">
    <reaction evidence="4">
        <text>a 5'-end (N(7)-methyl 5'-triphosphoguanosine)-ribonucleoside in snoRNA + S-adenosyl-L-methionine = a 5'-end (N(2),N(7)-dimethyl 5'-triphosphoguanosine)-ribonucleoside in snoRNA + S-adenosyl-L-homocysteine + H(+)</text>
        <dbReference type="Rhea" id="RHEA:78475"/>
        <dbReference type="Rhea" id="RHEA-COMP:19086"/>
        <dbReference type="Rhea" id="RHEA-COMP:19088"/>
        <dbReference type="ChEBI" id="CHEBI:15378"/>
        <dbReference type="ChEBI" id="CHEBI:57856"/>
        <dbReference type="ChEBI" id="CHEBI:59789"/>
        <dbReference type="ChEBI" id="CHEBI:156461"/>
        <dbReference type="ChEBI" id="CHEBI:172880"/>
    </reaction>
    <physiologicalReaction direction="left-to-right" evidence="4">
        <dbReference type="Rhea" id="RHEA:78476"/>
    </physiologicalReaction>
</comment>
<dbReference type="GO" id="GO:0005634">
    <property type="term" value="C:nucleus"/>
    <property type="evidence" value="ECO:0007669"/>
    <property type="project" value="TreeGrafter"/>
</dbReference>
<evidence type="ECO:0000256" key="6">
    <source>
        <dbReference type="ARBA" id="ARBA00049075"/>
    </source>
</evidence>
<dbReference type="PANTHER" id="PTHR14741">
    <property type="entry name" value="S-ADENOSYLMETHIONINE-DEPENDENT METHYLTRANSFERASE RELATED"/>
    <property type="match status" value="1"/>
</dbReference>
<comment type="similarity">
    <text evidence="2">Belongs to the methyltransferase superfamily. Trimethylguanosine synthase family.</text>
</comment>
<gene>
    <name evidence="8" type="ORF">PHSY_006642</name>
</gene>
<evidence type="ECO:0000256" key="7">
    <source>
        <dbReference type="ARBA" id="ARBA00049790"/>
    </source>
</evidence>
<keyword evidence="9" id="KW-1185">Reference proteome</keyword>
<dbReference type="GeneID" id="24111911"/>
<evidence type="ECO:0000256" key="1">
    <source>
        <dbReference type="ARBA" id="ARBA00018517"/>
    </source>
</evidence>
<dbReference type="EMBL" id="DF238822">
    <property type="protein sequence ID" value="GAC99045.1"/>
    <property type="molecule type" value="Genomic_DNA"/>
</dbReference>
<evidence type="ECO:0000256" key="5">
    <source>
        <dbReference type="ARBA" id="ARBA00048763"/>
    </source>
</evidence>
<dbReference type="SUPFAM" id="SSF53335">
    <property type="entry name" value="S-adenosyl-L-methionine-dependent methyltransferases"/>
    <property type="match status" value="1"/>
</dbReference>
<evidence type="ECO:0000256" key="3">
    <source>
        <dbReference type="ARBA" id="ARBA00047418"/>
    </source>
</evidence>
<dbReference type="eggNOG" id="KOG2730">
    <property type="taxonomic scope" value="Eukaryota"/>
</dbReference>
<evidence type="ECO:0000256" key="2">
    <source>
        <dbReference type="ARBA" id="ARBA00025783"/>
    </source>
</evidence>
<evidence type="ECO:0000256" key="4">
    <source>
        <dbReference type="ARBA" id="ARBA00048740"/>
    </source>
</evidence>
<dbReference type="Gene3D" id="3.40.50.150">
    <property type="entry name" value="Vaccinia Virus protein VP39"/>
    <property type="match status" value="1"/>
</dbReference>
<proteinExistence type="inferred from homology"/>
<protein>
    <recommendedName>
        <fullName evidence="1">Trimethylguanosine synthase</fullName>
    </recommendedName>
    <alternativeName>
        <fullName evidence="7">Cap-specific guanine-N(2) methyltransferase</fullName>
    </alternativeName>
</protein>
<dbReference type="GO" id="GO:0071164">
    <property type="term" value="F:RNA cap trimethylguanosine synthase activity"/>
    <property type="evidence" value="ECO:0007669"/>
    <property type="project" value="TreeGrafter"/>
</dbReference>
<dbReference type="OrthoDB" id="194443at2759"/>
<dbReference type="AlphaFoldDB" id="R9PLQ3"/>
<dbReference type="InterPro" id="IPR019012">
    <property type="entry name" value="RNA_cap_Gua-N2-MeTrfase"/>
</dbReference>
<dbReference type="Pfam" id="PF09445">
    <property type="entry name" value="Methyltransf_15"/>
    <property type="match status" value="1"/>
</dbReference>
<dbReference type="HOGENOM" id="CLU_029658_3_1_1"/>
<dbReference type="Proteomes" id="UP000014071">
    <property type="component" value="Unassembled WGS sequence"/>
</dbReference>
<comment type="catalytic activity">
    <reaction evidence="5">
        <text>a 5'-end (N(2),N(7)-dimethyl 5'-triphosphoguanosine)-ribonucleoside in snRNA + S-adenosyl-L-methionine = a 5'-end (N(2),N(2),N(7)-trimethyl 5'-triphosphoguanosine)-ribonucleoside in snRNA + S-adenosyl-L-homocysteine + H(+)</text>
        <dbReference type="Rhea" id="RHEA:78479"/>
        <dbReference type="Rhea" id="RHEA-COMP:19087"/>
        <dbReference type="Rhea" id="RHEA-COMP:19089"/>
        <dbReference type="ChEBI" id="CHEBI:15378"/>
        <dbReference type="ChEBI" id="CHEBI:57856"/>
        <dbReference type="ChEBI" id="CHEBI:59789"/>
        <dbReference type="ChEBI" id="CHEBI:167623"/>
        <dbReference type="ChEBI" id="CHEBI:172880"/>
    </reaction>
    <physiologicalReaction direction="left-to-right" evidence="5">
        <dbReference type="Rhea" id="RHEA:78480"/>
    </physiologicalReaction>
</comment>
<reference evidence="9" key="1">
    <citation type="journal article" date="2013" name="Genome Announc.">
        <title>Draft genome sequence of the basidiomycetous yeast-like fungus Pseudozyma hubeiensis SY62, which produces an abundant amount of the biosurfactant mannosylerythritol lipids.</title>
        <authorList>
            <person name="Konishi M."/>
            <person name="Hatada Y."/>
            <person name="Horiuchi J."/>
        </authorList>
    </citation>
    <scope>NUCLEOTIDE SEQUENCE [LARGE SCALE GENOMIC DNA]</scope>
    <source>
        <strain evidence="9">SY62</strain>
    </source>
</reference>
<dbReference type="STRING" id="1305764.R9PLQ3"/>
<comment type="catalytic activity">
    <reaction evidence="3">
        <text>a 5'-end (N(2),N(7)-dimethyl 5'-triphosphoguanosine)-ribonucleoside in snoRNA + S-adenosyl-L-methionine = a 5'-end (N(2),N(2),N(7)-trimethyl 5'-triphosphoguanosine)-ribonucleoside in snoRNA + S-adenosyl-L-homocysteine + H(+)</text>
        <dbReference type="Rhea" id="RHEA:78507"/>
        <dbReference type="Rhea" id="RHEA-COMP:19088"/>
        <dbReference type="Rhea" id="RHEA-COMP:19090"/>
        <dbReference type="ChEBI" id="CHEBI:15378"/>
        <dbReference type="ChEBI" id="CHEBI:57856"/>
        <dbReference type="ChEBI" id="CHEBI:59789"/>
        <dbReference type="ChEBI" id="CHEBI:167623"/>
        <dbReference type="ChEBI" id="CHEBI:172880"/>
    </reaction>
    <physiologicalReaction direction="left-to-right" evidence="3">
        <dbReference type="Rhea" id="RHEA:78508"/>
    </physiologicalReaction>
</comment>
<name>R9PLQ3_PSEHS</name>
<evidence type="ECO:0000313" key="8">
    <source>
        <dbReference type="EMBL" id="GAC99045.1"/>
    </source>
</evidence>
<dbReference type="RefSeq" id="XP_012192632.1">
    <property type="nucleotide sequence ID" value="XM_012337242.1"/>
</dbReference>